<gene>
    <name evidence="2" type="primary">Acey_s0200.g1679</name>
    <name evidence="2" type="ORF">Y032_0200g1679</name>
</gene>
<name>A0A016SNH1_9BILA</name>
<reference evidence="3" key="1">
    <citation type="journal article" date="2015" name="Nat. Genet.">
        <title>The genome and transcriptome of the zoonotic hookworm Ancylostoma ceylanicum identify infection-specific gene families.</title>
        <authorList>
            <person name="Schwarz E.M."/>
            <person name="Hu Y."/>
            <person name="Antoshechkin I."/>
            <person name="Miller M.M."/>
            <person name="Sternberg P.W."/>
            <person name="Aroian R.V."/>
        </authorList>
    </citation>
    <scope>NUCLEOTIDE SEQUENCE</scope>
    <source>
        <strain evidence="3">HY135</strain>
    </source>
</reference>
<dbReference type="OrthoDB" id="5833348at2759"/>
<protein>
    <submittedName>
        <fullName evidence="2">Uncharacterized protein</fullName>
    </submittedName>
</protein>
<organism evidence="2 3">
    <name type="scientific">Ancylostoma ceylanicum</name>
    <dbReference type="NCBI Taxonomy" id="53326"/>
    <lineage>
        <taxon>Eukaryota</taxon>
        <taxon>Metazoa</taxon>
        <taxon>Ecdysozoa</taxon>
        <taxon>Nematoda</taxon>
        <taxon>Chromadorea</taxon>
        <taxon>Rhabditida</taxon>
        <taxon>Rhabditina</taxon>
        <taxon>Rhabditomorpha</taxon>
        <taxon>Strongyloidea</taxon>
        <taxon>Ancylostomatidae</taxon>
        <taxon>Ancylostomatinae</taxon>
        <taxon>Ancylostoma</taxon>
    </lineage>
</organism>
<comment type="caution">
    <text evidence="2">The sequence shown here is derived from an EMBL/GenBank/DDBJ whole genome shotgun (WGS) entry which is preliminary data.</text>
</comment>
<keyword evidence="1" id="KW-1133">Transmembrane helix</keyword>
<dbReference type="Proteomes" id="UP000024635">
    <property type="component" value="Unassembled WGS sequence"/>
</dbReference>
<accession>A0A016SNH1</accession>
<dbReference type="AlphaFoldDB" id="A0A016SNH1"/>
<evidence type="ECO:0000313" key="2">
    <source>
        <dbReference type="EMBL" id="EYB91897.1"/>
    </source>
</evidence>
<proteinExistence type="predicted"/>
<evidence type="ECO:0000256" key="1">
    <source>
        <dbReference type="SAM" id="Phobius"/>
    </source>
</evidence>
<keyword evidence="3" id="KW-1185">Reference proteome</keyword>
<feature type="transmembrane region" description="Helical" evidence="1">
    <location>
        <begin position="20"/>
        <end position="42"/>
    </location>
</feature>
<keyword evidence="1" id="KW-0472">Membrane</keyword>
<sequence length="86" mass="9902">MIKGISYFSSTDQWLGTDVSIAVLQATWILFLYCNPILLITLNPTIRKKVLQFIACPLRDHRTPTVISSRVNKSSIVQWRSQSHKR</sequence>
<dbReference type="EMBL" id="JARK01001536">
    <property type="protein sequence ID" value="EYB91897.1"/>
    <property type="molecule type" value="Genomic_DNA"/>
</dbReference>
<keyword evidence="1" id="KW-0812">Transmembrane</keyword>
<evidence type="ECO:0000313" key="3">
    <source>
        <dbReference type="Proteomes" id="UP000024635"/>
    </source>
</evidence>